<keyword evidence="3" id="KW-1185">Reference proteome</keyword>
<proteinExistence type="predicted"/>
<reference evidence="2 3" key="1">
    <citation type="submission" date="2017-09" db="EMBL/GenBank/DDBJ databases">
        <authorList>
            <person name="Ehlers B."/>
            <person name="Leendertz F.H."/>
        </authorList>
    </citation>
    <scope>NUCLEOTIDE SEQUENCE [LARGE SCALE GENOMIC DNA]</scope>
    <source>
        <strain evidence="2 3">CGMCC 1.10978</strain>
    </source>
</reference>
<gene>
    <name evidence="2" type="ORF">SAMN06296416_101708</name>
</gene>
<dbReference type="AlphaFoldDB" id="A0A286CYV5"/>
<organism evidence="2 3">
    <name type="scientific">Pseudoxanthomonas wuyuanensis</name>
    <dbReference type="NCBI Taxonomy" id="1073196"/>
    <lineage>
        <taxon>Bacteria</taxon>
        <taxon>Pseudomonadati</taxon>
        <taxon>Pseudomonadota</taxon>
        <taxon>Gammaproteobacteria</taxon>
        <taxon>Lysobacterales</taxon>
        <taxon>Lysobacteraceae</taxon>
        <taxon>Pseudoxanthomonas</taxon>
    </lineage>
</organism>
<accession>A0A286CYV5</accession>
<dbReference type="EMBL" id="OCND01000001">
    <property type="protein sequence ID" value="SOD51582.1"/>
    <property type="molecule type" value="Genomic_DNA"/>
</dbReference>
<evidence type="ECO:0000313" key="3">
    <source>
        <dbReference type="Proteomes" id="UP000219374"/>
    </source>
</evidence>
<dbReference type="Proteomes" id="UP000219374">
    <property type="component" value="Unassembled WGS sequence"/>
</dbReference>
<feature type="region of interest" description="Disordered" evidence="1">
    <location>
        <begin position="81"/>
        <end position="115"/>
    </location>
</feature>
<evidence type="ECO:0000313" key="2">
    <source>
        <dbReference type="EMBL" id="SOD51582.1"/>
    </source>
</evidence>
<dbReference type="RefSeq" id="WP_176520147.1">
    <property type="nucleotide sequence ID" value="NZ_OCND01000001.1"/>
</dbReference>
<sequence>MALLEDRTAVFIVRVWCERGDGDAAITEWRGSVEHIQSGQRAFFRNLEAVLEFVRPHLEGIGIDAQQRFWERISSVLDDPPPAAPVDIPIPPADATLAGEPPAPAPAVLQARSSS</sequence>
<name>A0A286CYV5_9GAMM</name>
<evidence type="ECO:0000256" key="1">
    <source>
        <dbReference type="SAM" id="MobiDB-lite"/>
    </source>
</evidence>
<protein>
    <submittedName>
        <fullName evidence="2">Uncharacterized protein</fullName>
    </submittedName>
</protein>
<feature type="compositionally biased region" description="Pro residues" evidence="1">
    <location>
        <begin position="81"/>
        <end position="92"/>
    </location>
</feature>